<keyword evidence="2" id="KW-0812">Transmembrane</keyword>
<feature type="compositionally biased region" description="Basic and acidic residues" evidence="1">
    <location>
        <begin position="67"/>
        <end position="76"/>
    </location>
</feature>
<keyword evidence="2" id="KW-1133">Transmembrane helix</keyword>
<accession>A0ABM0JHB6</accession>
<evidence type="ECO:0000256" key="1">
    <source>
        <dbReference type="SAM" id="MobiDB-lite"/>
    </source>
</evidence>
<feature type="region of interest" description="Disordered" evidence="1">
    <location>
        <begin position="29"/>
        <end position="81"/>
    </location>
</feature>
<feature type="compositionally biased region" description="Basic residues" evidence="1">
    <location>
        <begin position="37"/>
        <end position="46"/>
    </location>
</feature>
<dbReference type="GeneID" id="101856788"/>
<dbReference type="Proteomes" id="UP000694888">
    <property type="component" value="Unplaced"/>
</dbReference>
<keyword evidence="2" id="KW-0472">Membrane</keyword>
<evidence type="ECO:0000313" key="4">
    <source>
        <dbReference type="RefSeq" id="XP_005093659.1"/>
    </source>
</evidence>
<proteinExistence type="predicted"/>
<dbReference type="RefSeq" id="XP_005093659.1">
    <property type="nucleotide sequence ID" value="XM_005093602.2"/>
</dbReference>
<feature type="compositionally biased region" description="Basic and acidic residues" evidence="1">
    <location>
        <begin position="47"/>
        <end position="58"/>
    </location>
</feature>
<gene>
    <name evidence="4" type="primary">LOC101856788</name>
</gene>
<reference evidence="4" key="1">
    <citation type="submission" date="2025-08" db="UniProtKB">
        <authorList>
            <consortium name="RefSeq"/>
        </authorList>
    </citation>
    <scope>IDENTIFICATION</scope>
</reference>
<sequence>MSHGTEHKEDAGELYEFYAKPAHDLPVYENPASVTINRRHSRSPHSHAHDDRLHDKNSSPKRSSAIDLEHPRDRSSRLASGRVRLRPSELVRSESESDVDSVSETVIEEVSPLPSPRRRPNKGIGWPFTVISQVIDVPSLSDEWKEPWARFVPRMLKVGRILMTIFTYFCVIYGSLTILATCVHRQIQFTPFNLSFVVNGTFGIIHRY</sequence>
<organism evidence="3 4">
    <name type="scientific">Aplysia californica</name>
    <name type="common">California sea hare</name>
    <dbReference type="NCBI Taxonomy" id="6500"/>
    <lineage>
        <taxon>Eukaryota</taxon>
        <taxon>Metazoa</taxon>
        <taxon>Spiralia</taxon>
        <taxon>Lophotrochozoa</taxon>
        <taxon>Mollusca</taxon>
        <taxon>Gastropoda</taxon>
        <taxon>Heterobranchia</taxon>
        <taxon>Euthyneura</taxon>
        <taxon>Tectipleura</taxon>
        <taxon>Aplysiida</taxon>
        <taxon>Aplysioidea</taxon>
        <taxon>Aplysiidae</taxon>
        <taxon>Aplysia</taxon>
    </lineage>
</organism>
<keyword evidence="3" id="KW-1185">Reference proteome</keyword>
<feature type="transmembrane region" description="Helical" evidence="2">
    <location>
        <begin position="161"/>
        <end position="180"/>
    </location>
</feature>
<evidence type="ECO:0000313" key="3">
    <source>
        <dbReference type="Proteomes" id="UP000694888"/>
    </source>
</evidence>
<name>A0ABM0JHB6_APLCA</name>
<protein>
    <submittedName>
        <fullName evidence="4">Uncharacterized protein LOC101856788 isoform X1</fullName>
    </submittedName>
</protein>
<evidence type="ECO:0000256" key="2">
    <source>
        <dbReference type="SAM" id="Phobius"/>
    </source>
</evidence>